<sequence>MEVGERACAVPGPAPPCHPGPSGPSPPVGARPGSPVPPRALRAEPAGRCPARLPRATPGPQGRARRSVPGPAPLAAAPGLGPSRRSPCPAQPPVCPRAKGARRTIAPGSPPRSVESQNRQGDTQTKWVMSVSKENTPSKSTKISDESKKESICTMYKNEETLLEKIRLKIGEQMDLNADLFNEKLASLKRRVEQLECTNTYEEISKIFLQKKVAKLERCIDAVVAAQGEVFSEPAVAQNERKEREPQQSPIEEENHNDSEDFEAISTSSSMDSHLAFSPELAEKFESLN</sequence>
<dbReference type="Pfam" id="PF16788">
    <property type="entry name" value="ATF7IP_BD"/>
    <property type="match status" value="1"/>
</dbReference>
<dbReference type="GeneID" id="120323684"/>
<evidence type="ECO:0000313" key="4">
    <source>
        <dbReference type="RefSeq" id="XP_039239515.1"/>
    </source>
</evidence>
<dbReference type="InParanoid" id="A0A7R5KGC6"/>
<feature type="compositionally biased region" description="Pro residues" evidence="1">
    <location>
        <begin position="12"/>
        <end position="38"/>
    </location>
</feature>
<feature type="region of interest" description="Disordered" evidence="1">
    <location>
        <begin position="1"/>
        <end position="150"/>
    </location>
</feature>
<feature type="compositionally biased region" description="Polar residues" evidence="1">
    <location>
        <begin position="114"/>
        <end position="141"/>
    </location>
</feature>
<dbReference type="RefSeq" id="XP_039239515.1">
    <property type="nucleotide sequence ID" value="XM_039383581.1"/>
</dbReference>
<feature type="compositionally biased region" description="Low complexity" evidence="1">
    <location>
        <begin position="73"/>
        <end position="82"/>
    </location>
</feature>
<feature type="compositionally biased region" description="Low complexity" evidence="1">
    <location>
        <begin position="1"/>
        <end position="11"/>
    </location>
</feature>
<dbReference type="AlphaFoldDB" id="A0A7R5KGC6"/>
<protein>
    <submittedName>
        <fullName evidence="4">Synapsin-1-like</fullName>
    </submittedName>
</protein>
<feature type="domain" description="ATF7-interacting protein protein binding" evidence="2">
    <location>
        <begin position="138"/>
        <end position="263"/>
    </location>
</feature>
<dbReference type="Proteomes" id="UP000504627">
    <property type="component" value="Unplaced"/>
</dbReference>
<organism evidence="3 4">
    <name type="scientific">Pipra filicauda</name>
    <name type="common">Wire-tailed manakin</name>
    <dbReference type="NCBI Taxonomy" id="649802"/>
    <lineage>
        <taxon>Eukaryota</taxon>
        <taxon>Metazoa</taxon>
        <taxon>Chordata</taxon>
        <taxon>Craniata</taxon>
        <taxon>Vertebrata</taxon>
        <taxon>Euteleostomi</taxon>
        <taxon>Archelosauria</taxon>
        <taxon>Archosauria</taxon>
        <taxon>Dinosauria</taxon>
        <taxon>Saurischia</taxon>
        <taxon>Theropoda</taxon>
        <taxon>Coelurosauria</taxon>
        <taxon>Aves</taxon>
        <taxon>Neognathae</taxon>
        <taxon>Neoaves</taxon>
        <taxon>Telluraves</taxon>
        <taxon>Australaves</taxon>
        <taxon>Passeriformes</taxon>
        <taxon>Pipridae</taxon>
        <taxon>Pipra</taxon>
    </lineage>
</organism>
<gene>
    <name evidence="4" type="primary">LOC120323684</name>
</gene>
<name>A0A7R5KGC6_9PASS</name>
<proteinExistence type="predicted"/>
<accession>A0A7R5KGC6</accession>
<evidence type="ECO:0000259" key="2">
    <source>
        <dbReference type="Pfam" id="PF16788"/>
    </source>
</evidence>
<keyword evidence="3" id="KW-1185">Reference proteome</keyword>
<feature type="region of interest" description="Disordered" evidence="1">
    <location>
        <begin position="235"/>
        <end position="274"/>
    </location>
</feature>
<reference evidence="4" key="1">
    <citation type="submission" date="2025-08" db="UniProtKB">
        <authorList>
            <consortium name="RefSeq"/>
        </authorList>
    </citation>
    <scope>IDENTIFICATION</scope>
    <source>
        <tissue evidence="4">Muscle</tissue>
    </source>
</reference>
<evidence type="ECO:0000256" key="1">
    <source>
        <dbReference type="SAM" id="MobiDB-lite"/>
    </source>
</evidence>
<dbReference type="InterPro" id="IPR031870">
    <property type="entry name" value="ATF7IP_BD"/>
</dbReference>
<evidence type="ECO:0000313" key="3">
    <source>
        <dbReference type="Proteomes" id="UP000504627"/>
    </source>
</evidence>